<dbReference type="Pfam" id="PF04055">
    <property type="entry name" value="Radical_SAM"/>
    <property type="match status" value="1"/>
</dbReference>
<keyword evidence="3" id="KW-0479">Metal-binding</keyword>
<evidence type="ECO:0000256" key="2">
    <source>
        <dbReference type="ARBA" id="ARBA00022691"/>
    </source>
</evidence>
<organism evidence="7 8">
    <name type="scientific">Geobacter soli</name>
    <dbReference type="NCBI Taxonomy" id="1510391"/>
    <lineage>
        <taxon>Bacteria</taxon>
        <taxon>Pseudomonadati</taxon>
        <taxon>Thermodesulfobacteriota</taxon>
        <taxon>Desulfuromonadia</taxon>
        <taxon>Geobacterales</taxon>
        <taxon>Geobacteraceae</taxon>
        <taxon>Geobacter</taxon>
    </lineage>
</organism>
<gene>
    <name evidence="7" type="ORF">SE37_15265</name>
</gene>
<evidence type="ECO:0000256" key="1">
    <source>
        <dbReference type="ARBA" id="ARBA00001966"/>
    </source>
</evidence>
<name>A0A0C1TSQ9_9BACT</name>
<dbReference type="GO" id="GO:0003824">
    <property type="term" value="F:catalytic activity"/>
    <property type="evidence" value="ECO:0007669"/>
    <property type="project" value="InterPro"/>
</dbReference>
<proteinExistence type="predicted"/>
<dbReference type="InterPro" id="IPR007197">
    <property type="entry name" value="rSAM"/>
</dbReference>
<sequence length="502" mass="55140">MLLIHPPVAKPGEPPAGIARLAGELRAHGLPCRVLDANLEGLLWLLDQPSPATDTWTRRASRSRADHLAALRGMDAYRSPDRYRRAVSDLNRLLAAAGRDSGAVPGLADYRQDGFSPVSGADLLRAAEEPERNPFHPWFSQRLPELLDGVRVAGLSLNYLSQAVSAFAMIGFLRTRFPGLTLVLGGGLVTSWLRRPGWRNPFGGLVDHLVDGPGELPLLRLLGAEEPLCHQVPPAYDPLPLHDYLSPGLVLPYSAAGGCYWNRCSFCPERAEGNAYRPRAVQRVLADLETLVSRHQPALVHLLDNAVSPSLLRGMAAAPPGVPWYGFARVDEQLADPDFCRDLRRSGCVMLKLGLESGDQGVLDRLHKGVDLATAARALRSLREAGIAVYAYLLFGTPAETEEAARRTLAFVAEHREEIGFLNLAVFNMPISGDEADAYGTAPFYEGDLSLYTAFRHPRGWDRKQVRRFLDREFTRHPAVAPILRRDPPVFTSNHAPFFVGG</sequence>
<evidence type="ECO:0000256" key="3">
    <source>
        <dbReference type="ARBA" id="ARBA00022723"/>
    </source>
</evidence>
<dbReference type="GO" id="GO:0051536">
    <property type="term" value="F:iron-sulfur cluster binding"/>
    <property type="evidence" value="ECO:0007669"/>
    <property type="project" value="UniProtKB-KW"/>
</dbReference>
<evidence type="ECO:0000256" key="4">
    <source>
        <dbReference type="ARBA" id="ARBA00023004"/>
    </source>
</evidence>
<keyword evidence="8" id="KW-1185">Reference proteome</keyword>
<dbReference type="InterPro" id="IPR006638">
    <property type="entry name" value="Elp3/MiaA/NifB-like_rSAM"/>
</dbReference>
<feature type="domain" description="Elp3/MiaA/NifB-like radical SAM core" evidence="6">
    <location>
        <begin position="249"/>
        <end position="453"/>
    </location>
</feature>
<dbReference type="Proteomes" id="UP000031433">
    <property type="component" value="Unassembled WGS sequence"/>
</dbReference>
<reference evidence="7 8" key="1">
    <citation type="submission" date="2015-01" db="EMBL/GenBank/DDBJ databases">
        <title>Genome sequence of the anaerobic bacterium Geobacter soli GSS01, a dissimilatory Fe(III) reducer from soil.</title>
        <authorList>
            <person name="Yang G."/>
            <person name="Zhou S."/>
        </authorList>
    </citation>
    <scope>NUCLEOTIDE SEQUENCE [LARGE SCALE GENOMIC DNA]</scope>
    <source>
        <strain evidence="7 8">GSS01</strain>
    </source>
</reference>
<keyword evidence="5" id="KW-0411">Iron-sulfur</keyword>
<dbReference type="SFLD" id="SFLDS00029">
    <property type="entry name" value="Radical_SAM"/>
    <property type="match status" value="1"/>
</dbReference>
<comment type="caution">
    <text evidence="7">The sequence shown here is derived from an EMBL/GenBank/DDBJ whole genome shotgun (WGS) entry which is preliminary data.</text>
</comment>
<keyword evidence="4" id="KW-0408">Iron</keyword>
<dbReference type="InterPro" id="IPR051198">
    <property type="entry name" value="BchE-like"/>
</dbReference>
<dbReference type="InterPro" id="IPR058240">
    <property type="entry name" value="rSAM_sf"/>
</dbReference>
<accession>A0A0C1TSQ9</accession>
<dbReference type="SFLD" id="SFLDG01082">
    <property type="entry name" value="B12-binding_domain_containing"/>
    <property type="match status" value="1"/>
</dbReference>
<dbReference type="GO" id="GO:0005829">
    <property type="term" value="C:cytosol"/>
    <property type="evidence" value="ECO:0007669"/>
    <property type="project" value="TreeGrafter"/>
</dbReference>
<dbReference type="SMART" id="SM00729">
    <property type="entry name" value="Elp3"/>
    <property type="match status" value="1"/>
</dbReference>
<dbReference type="Gene3D" id="3.80.30.20">
    <property type="entry name" value="tm_1862 like domain"/>
    <property type="match status" value="1"/>
</dbReference>
<evidence type="ECO:0000259" key="6">
    <source>
        <dbReference type="SMART" id="SM00729"/>
    </source>
</evidence>
<dbReference type="InterPro" id="IPR023404">
    <property type="entry name" value="rSAM_horseshoe"/>
</dbReference>
<dbReference type="SUPFAM" id="SSF102114">
    <property type="entry name" value="Radical SAM enzymes"/>
    <property type="match status" value="1"/>
</dbReference>
<keyword evidence="2" id="KW-0949">S-adenosyl-L-methionine</keyword>
<dbReference type="RefSeq" id="WP_039647757.1">
    <property type="nucleotide sequence ID" value="NZ_JXBL01000001.1"/>
</dbReference>
<dbReference type="EMBL" id="JXBL01000001">
    <property type="protein sequence ID" value="KIE43884.1"/>
    <property type="molecule type" value="Genomic_DNA"/>
</dbReference>
<protein>
    <submittedName>
        <fullName evidence="7">Radical SAM protein</fullName>
    </submittedName>
</protein>
<evidence type="ECO:0000256" key="5">
    <source>
        <dbReference type="ARBA" id="ARBA00023014"/>
    </source>
</evidence>
<dbReference type="AlphaFoldDB" id="A0A0C1TSQ9"/>
<dbReference type="PANTHER" id="PTHR43409">
    <property type="entry name" value="ANAEROBIC MAGNESIUM-PROTOPORPHYRIN IX MONOMETHYL ESTER CYCLASE-RELATED"/>
    <property type="match status" value="1"/>
</dbReference>
<dbReference type="GO" id="GO:0046872">
    <property type="term" value="F:metal ion binding"/>
    <property type="evidence" value="ECO:0007669"/>
    <property type="project" value="UniProtKB-KW"/>
</dbReference>
<dbReference type="PANTHER" id="PTHR43409:SF7">
    <property type="entry name" value="BLL1977 PROTEIN"/>
    <property type="match status" value="1"/>
</dbReference>
<evidence type="ECO:0000313" key="7">
    <source>
        <dbReference type="EMBL" id="KIE43884.1"/>
    </source>
</evidence>
<evidence type="ECO:0000313" key="8">
    <source>
        <dbReference type="Proteomes" id="UP000031433"/>
    </source>
</evidence>
<comment type="cofactor">
    <cofactor evidence="1">
        <name>[4Fe-4S] cluster</name>
        <dbReference type="ChEBI" id="CHEBI:49883"/>
    </cofactor>
</comment>